<feature type="transmembrane region" description="Helical" evidence="5">
    <location>
        <begin position="141"/>
        <end position="161"/>
    </location>
</feature>
<evidence type="ECO:0000256" key="2">
    <source>
        <dbReference type="ARBA" id="ARBA00022692"/>
    </source>
</evidence>
<dbReference type="InterPro" id="IPR008217">
    <property type="entry name" value="Ccc1_fam"/>
</dbReference>
<protein>
    <recommendedName>
        <fullName evidence="8">VIT family protein</fullName>
    </recommendedName>
</protein>
<dbReference type="GO" id="GO:0005384">
    <property type="term" value="F:manganese ion transmembrane transporter activity"/>
    <property type="evidence" value="ECO:0007669"/>
    <property type="project" value="InterPro"/>
</dbReference>
<keyword evidence="4 5" id="KW-0472">Membrane</keyword>
<reference evidence="6 7" key="1">
    <citation type="journal article" date="2016" name="Nat. Commun.">
        <title>Thousands of microbial genomes shed light on interconnected biogeochemical processes in an aquifer system.</title>
        <authorList>
            <person name="Anantharaman K."/>
            <person name="Brown C.T."/>
            <person name="Hug L.A."/>
            <person name="Sharon I."/>
            <person name="Castelle C.J."/>
            <person name="Probst A.J."/>
            <person name="Thomas B.C."/>
            <person name="Singh A."/>
            <person name="Wilkins M.J."/>
            <person name="Karaoz U."/>
            <person name="Brodie E.L."/>
            <person name="Williams K.H."/>
            <person name="Hubbard S.S."/>
            <person name="Banfield J.F."/>
        </authorList>
    </citation>
    <scope>NUCLEOTIDE SEQUENCE [LARGE SCALE GENOMIC DNA]</scope>
</reference>
<feature type="transmembrane region" description="Helical" evidence="5">
    <location>
        <begin position="111"/>
        <end position="129"/>
    </location>
</feature>
<evidence type="ECO:0000313" key="6">
    <source>
        <dbReference type="EMBL" id="OGC47650.1"/>
    </source>
</evidence>
<proteinExistence type="predicted"/>
<evidence type="ECO:0008006" key="8">
    <source>
        <dbReference type="Google" id="ProtNLM"/>
    </source>
</evidence>
<sequence>MRIGKVNEGYFRNGVFGAEDSLVSTVGVLFGVSTAVQDKTTVLLTGIIVIAVEALSMGAGAFSTESSTQEIKDAAKPKDKPWIDGLIMFLSYFITGVLVLLPYLFLDLSTGKVVSVAVAVITLFLLGYLPNKKLKSGLRTVAVAGLAIIVGYLIGQLHNGIRV</sequence>
<dbReference type="GO" id="GO:0012505">
    <property type="term" value="C:endomembrane system"/>
    <property type="evidence" value="ECO:0007669"/>
    <property type="project" value="UniProtKB-SubCell"/>
</dbReference>
<dbReference type="GO" id="GO:0030026">
    <property type="term" value="P:intracellular manganese ion homeostasis"/>
    <property type="evidence" value="ECO:0007669"/>
    <property type="project" value="InterPro"/>
</dbReference>
<dbReference type="PANTHER" id="PTHR31851">
    <property type="entry name" value="FE(2+)/MN(2+) TRANSPORTER PCL1"/>
    <property type="match status" value="1"/>
</dbReference>
<accession>A0A1F4US79</accession>
<feature type="transmembrane region" description="Helical" evidence="5">
    <location>
        <begin position="82"/>
        <end position="105"/>
    </location>
</feature>
<dbReference type="AlphaFoldDB" id="A0A1F4US79"/>
<evidence type="ECO:0000313" key="7">
    <source>
        <dbReference type="Proteomes" id="UP000176608"/>
    </source>
</evidence>
<evidence type="ECO:0000256" key="3">
    <source>
        <dbReference type="ARBA" id="ARBA00022989"/>
    </source>
</evidence>
<comment type="caution">
    <text evidence="6">The sequence shown here is derived from an EMBL/GenBank/DDBJ whole genome shotgun (WGS) entry which is preliminary data.</text>
</comment>
<name>A0A1F4US79_UNCKA</name>
<organism evidence="6 7">
    <name type="scientific">candidate division WWE3 bacterium RIFCSPHIGHO2_01_FULL_42_13</name>
    <dbReference type="NCBI Taxonomy" id="1802617"/>
    <lineage>
        <taxon>Bacteria</taxon>
        <taxon>Katanobacteria</taxon>
    </lineage>
</organism>
<comment type="subcellular location">
    <subcellularLocation>
        <location evidence="1">Endomembrane system</location>
        <topology evidence="1">Multi-pass membrane protein</topology>
    </subcellularLocation>
</comment>
<dbReference type="STRING" id="1802617.A2886_02610"/>
<feature type="transmembrane region" description="Helical" evidence="5">
    <location>
        <begin position="42"/>
        <end position="62"/>
    </location>
</feature>
<dbReference type="CDD" id="cd01059">
    <property type="entry name" value="CCC1_like"/>
    <property type="match status" value="1"/>
</dbReference>
<dbReference type="Pfam" id="PF01988">
    <property type="entry name" value="VIT1"/>
    <property type="match status" value="1"/>
</dbReference>
<evidence type="ECO:0000256" key="5">
    <source>
        <dbReference type="SAM" id="Phobius"/>
    </source>
</evidence>
<dbReference type="Proteomes" id="UP000176608">
    <property type="component" value="Unassembled WGS sequence"/>
</dbReference>
<evidence type="ECO:0000256" key="1">
    <source>
        <dbReference type="ARBA" id="ARBA00004127"/>
    </source>
</evidence>
<keyword evidence="2 5" id="KW-0812">Transmembrane</keyword>
<keyword evidence="3 5" id="KW-1133">Transmembrane helix</keyword>
<evidence type="ECO:0000256" key="4">
    <source>
        <dbReference type="ARBA" id="ARBA00023136"/>
    </source>
</evidence>
<dbReference type="EMBL" id="MEVA01000006">
    <property type="protein sequence ID" value="OGC47650.1"/>
    <property type="molecule type" value="Genomic_DNA"/>
</dbReference>
<gene>
    <name evidence="6" type="ORF">A2886_02610</name>
</gene>